<sequence>MAAGVLRTVPLAGELTASLVSRVAARYGLPTGGVLRLWTCRNSPARHGGGAWADVAVVLNGAGRRVLAELCSGRPAAAAVSSARLICPKDTWAFLVEQSLRHAHFRLPDRITDTDDGQIDTRLSSRSLLVTTPHILDQPATDDLAAWALAHAINQRTREAVTAASSAPEGRSGDTHRRHHHRPGRPPLPQPGLNTAEPGDREERTGTGTFPGCSFESRLARGRYRPDRRSFALQRPHALRAGADPQGPRRRGR</sequence>
<gene>
    <name evidence="2" type="ORF">QFZ56_007686</name>
</gene>
<comment type="caution">
    <text evidence="2">The sequence shown here is derived from an EMBL/GenBank/DDBJ whole genome shotgun (WGS) entry which is preliminary data.</text>
</comment>
<dbReference type="EMBL" id="JAUSYA010000001">
    <property type="protein sequence ID" value="MDQ0688723.1"/>
    <property type="molecule type" value="Genomic_DNA"/>
</dbReference>
<evidence type="ECO:0000313" key="3">
    <source>
        <dbReference type="Proteomes" id="UP001243364"/>
    </source>
</evidence>
<evidence type="ECO:0000313" key="2">
    <source>
        <dbReference type="EMBL" id="MDQ0688723.1"/>
    </source>
</evidence>
<proteinExistence type="predicted"/>
<accession>A0ABU0QG73</accession>
<reference evidence="2 3" key="1">
    <citation type="submission" date="2023-07" db="EMBL/GenBank/DDBJ databases">
        <title>Comparative genomics of wheat-associated soil bacteria to identify genetic determinants of phenazine resistance.</title>
        <authorList>
            <person name="Mouncey N."/>
        </authorList>
    </citation>
    <scope>NUCLEOTIDE SEQUENCE [LARGE SCALE GENOMIC DNA]</scope>
    <source>
        <strain evidence="2 3">W4I19-2</strain>
    </source>
</reference>
<evidence type="ECO:0000256" key="1">
    <source>
        <dbReference type="SAM" id="MobiDB-lite"/>
    </source>
</evidence>
<protein>
    <submittedName>
        <fullName evidence="2">Uncharacterized protein</fullName>
    </submittedName>
</protein>
<dbReference type="RefSeq" id="WP_307049459.1">
    <property type="nucleotide sequence ID" value="NZ_JAUSYA010000001.1"/>
</dbReference>
<organism evidence="2 3">
    <name type="scientific">Streptomyces achromogenes</name>
    <dbReference type="NCBI Taxonomy" id="67255"/>
    <lineage>
        <taxon>Bacteria</taxon>
        <taxon>Bacillati</taxon>
        <taxon>Actinomycetota</taxon>
        <taxon>Actinomycetes</taxon>
        <taxon>Kitasatosporales</taxon>
        <taxon>Streptomycetaceae</taxon>
        <taxon>Streptomyces</taxon>
    </lineage>
</organism>
<keyword evidence="3" id="KW-1185">Reference proteome</keyword>
<feature type="region of interest" description="Disordered" evidence="1">
    <location>
        <begin position="158"/>
        <end position="253"/>
    </location>
</feature>
<dbReference type="Proteomes" id="UP001243364">
    <property type="component" value="Unassembled WGS sequence"/>
</dbReference>
<name>A0ABU0QG73_STRAH</name>